<proteinExistence type="predicted"/>
<organism evidence="1 2">
    <name type="scientific">Methanococcus maripaludis</name>
    <name type="common">Methanococcus deltae</name>
    <dbReference type="NCBI Taxonomy" id="39152"/>
    <lineage>
        <taxon>Archaea</taxon>
        <taxon>Methanobacteriati</taxon>
        <taxon>Methanobacteriota</taxon>
        <taxon>Methanomada group</taxon>
        <taxon>Methanococci</taxon>
        <taxon>Methanococcales</taxon>
        <taxon>Methanococcaceae</taxon>
        <taxon>Methanococcus</taxon>
    </lineage>
</organism>
<evidence type="ECO:0000313" key="1">
    <source>
        <dbReference type="EMBL" id="MBA2850835.1"/>
    </source>
</evidence>
<dbReference type="Proteomes" id="UP000564425">
    <property type="component" value="Unassembled WGS sequence"/>
</dbReference>
<dbReference type="AlphaFoldDB" id="A0A7J9NU47"/>
<dbReference type="RefSeq" id="WP_181500876.1">
    <property type="nucleotide sequence ID" value="NZ_JACDUH010000001.1"/>
</dbReference>
<comment type="caution">
    <text evidence="1">The sequence shown here is derived from an EMBL/GenBank/DDBJ whole genome shotgun (WGS) entry which is preliminary data.</text>
</comment>
<sequence length="68" mass="7623">MVEAKDVIDAILKIKPDLTQDDAVKLYENSSVPNLLTDKLVRAHAYSEDLAETVLFENELYGNADKID</sequence>
<accession>A0A7J9NU47</accession>
<dbReference type="EMBL" id="JACDUH010000001">
    <property type="protein sequence ID" value="MBA2850835.1"/>
    <property type="molecule type" value="Genomic_DNA"/>
</dbReference>
<evidence type="ECO:0000313" key="2">
    <source>
        <dbReference type="Proteomes" id="UP000564425"/>
    </source>
</evidence>
<name>A0A7J9NU47_METMI</name>
<protein>
    <submittedName>
        <fullName evidence="1">Uncharacterized protein</fullName>
    </submittedName>
</protein>
<gene>
    <name evidence="1" type="ORF">HNP86_000966</name>
</gene>
<reference evidence="1 2" key="1">
    <citation type="submission" date="2020-07" db="EMBL/GenBank/DDBJ databases">
        <title>Genomic Encyclopedia of Type Strains, Phase IV (KMG-V): Genome sequencing to study the core and pangenomes of soil and plant-associated prokaryotes.</title>
        <authorList>
            <person name="Whitman W."/>
        </authorList>
    </citation>
    <scope>NUCLEOTIDE SEQUENCE [LARGE SCALE GENOMIC DNA]</scope>
    <source>
        <strain evidence="1 2">A1</strain>
    </source>
</reference>